<evidence type="ECO:0000313" key="1">
    <source>
        <dbReference type="EMBL" id="GIG81401.1"/>
    </source>
</evidence>
<keyword evidence="2" id="KW-1185">Reference proteome</keyword>
<evidence type="ECO:0000313" key="2">
    <source>
        <dbReference type="Proteomes" id="UP000630097"/>
    </source>
</evidence>
<accession>A0A8J3V720</accession>
<dbReference type="EMBL" id="BONV01000019">
    <property type="protein sequence ID" value="GIG81401.1"/>
    <property type="molecule type" value="Genomic_DNA"/>
</dbReference>
<comment type="caution">
    <text evidence="1">The sequence shown here is derived from an EMBL/GenBank/DDBJ whole genome shotgun (WGS) entry which is preliminary data.</text>
</comment>
<sequence>MLARRVGPDGKIVNSLVSTVPTTEVAPPTPLRPAGHEAVRRSGDLLSEDSVKAAVKAYLEGAGWSVTVAWGRNHGVDIEAHRGREHLYLEAKGEAGNPAQQANYFIGALGELVQRLRDPTAKYGLALPDNPQFRRLAERLPPLAHERLNLVVMFVDRQDKSTITLLQKD</sequence>
<dbReference type="Proteomes" id="UP000630097">
    <property type="component" value="Unassembled WGS sequence"/>
</dbReference>
<name>A0A8J3V720_9ACTN</name>
<protein>
    <recommendedName>
        <fullName evidence="3">Protein NO VEIN C-terminal domain-containing protein</fullName>
    </recommendedName>
</protein>
<dbReference type="RefSeq" id="WP_203884757.1">
    <property type="nucleotide sequence ID" value="NZ_BAABHH010000018.1"/>
</dbReference>
<proteinExistence type="predicted"/>
<gene>
    <name evidence="1" type="ORF">Pka01_45280</name>
</gene>
<organism evidence="1 2">
    <name type="scientific">Planotetraspora kaengkrachanensis</name>
    <dbReference type="NCBI Taxonomy" id="575193"/>
    <lineage>
        <taxon>Bacteria</taxon>
        <taxon>Bacillati</taxon>
        <taxon>Actinomycetota</taxon>
        <taxon>Actinomycetes</taxon>
        <taxon>Streptosporangiales</taxon>
        <taxon>Streptosporangiaceae</taxon>
        <taxon>Planotetraspora</taxon>
    </lineage>
</organism>
<dbReference type="AlphaFoldDB" id="A0A8J3V720"/>
<evidence type="ECO:0008006" key="3">
    <source>
        <dbReference type="Google" id="ProtNLM"/>
    </source>
</evidence>
<reference evidence="1 2" key="1">
    <citation type="submission" date="2021-01" db="EMBL/GenBank/DDBJ databases">
        <title>Whole genome shotgun sequence of Planotetraspora kaengkrachanensis NBRC 104272.</title>
        <authorList>
            <person name="Komaki H."/>
            <person name="Tamura T."/>
        </authorList>
    </citation>
    <scope>NUCLEOTIDE SEQUENCE [LARGE SCALE GENOMIC DNA]</scope>
    <source>
        <strain evidence="1 2">NBRC 104272</strain>
    </source>
</reference>